<feature type="binding site" evidence="6">
    <location>
        <position position="81"/>
    </location>
    <ligand>
        <name>S-adenosyl-L-methionine</name>
        <dbReference type="ChEBI" id="CHEBI:59789"/>
    </ligand>
</feature>
<dbReference type="AlphaFoldDB" id="A0A385PWZ8"/>
<protein>
    <recommendedName>
        <fullName evidence="6">Ribosomal RNA small subunit methyltransferase G</fullName>
        <ecNumber evidence="6">2.1.1.-</ecNumber>
    </recommendedName>
    <alternativeName>
        <fullName evidence="6">16S rRNA 7-methylguanosine methyltransferase</fullName>
        <shortName evidence="6">16S rRNA m7G methyltransferase</shortName>
    </alternativeName>
</protein>
<comment type="subcellular location">
    <subcellularLocation>
        <location evidence="6">Cytoplasm</location>
    </subcellularLocation>
</comment>
<dbReference type="FunFam" id="3.40.50.150:FF:000041">
    <property type="entry name" value="Ribosomal RNA small subunit methyltransferase G"/>
    <property type="match status" value="1"/>
</dbReference>
<dbReference type="SUPFAM" id="SSF53335">
    <property type="entry name" value="S-adenosyl-L-methionine-dependent methyltransferases"/>
    <property type="match status" value="1"/>
</dbReference>
<evidence type="ECO:0000256" key="3">
    <source>
        <dbReference type="ARBA" id="ARBA00022603"/>
    </source>
</evidence>
<sequence>MYNDMVKYLSENNILNVGISDEKKEKLYKFYEILVEKNKVMNLTSITEIKEFTYKHYIDSIALEKVNKDLDKKPYSIADLGTGAGFPGIPLAIVFPNLNMTLIDSLNKRIKFIQEACDILEIKNVNAIHSRAEDIARNKAFRESFDICVSRAVANLASLSEYCLPLVKIGGSFISYKSKGYDIELKEAQKAIKVLGGEIESSVKFDLGEYGERILLDIRKVKPTSNKYPRKAGLPTKEPIK</sequence>
<dbReference type="Pfam" id="PF02527">
    <property type="entry name" value="GidB"/>
    <property type="match status" value="1"/>
</dbReference>
<evidence type="ECO:0000256" key="6">
    <source>
        <dbReference type="HAMAP-Rule" id="MF_00074"/>
    </source>
</evidence>
<gene>
    <name evidence="6 7" type="primary">rsmG</name>
    <name evidence="7" type="ORF">D4A81_00335</name>
</gene>
<keyword evidence="4 6" id="KW-0808">Transferase</keyword>
<feature type="binding site" evidence="6">
    <location>
        <position position="151"/>
    </location>
    <ligand>
        <name>S-adenosyl-L-methionine</name>
        <dbReference type="ChEBI" id="CHEBI:59789"/>
    </ligand>
</feature>
<evidence type="ECO:0000256" key="2">
    <source>
        <dbReference type="ARBA" id="ARBA00022552"/>
    </source>
</evidence>
<dbReference type="HAMAP" id="MF_00074">
    <property type="entry name" value="16SrRNA_methyltr_G"/>
    <property type="match status" value="1"/>
</dbReference>
<organism evidence="7 8">
    <name type="scientific">Lachnoanaerobaculum umeaense</name>
    <dbReference type="NCBI Taxonomy" id="617123"/>
    <lineage>
        <taxon>Bacteria</taxon>
        <taxon>Bacillati</taxon>
        <taxon>Bacillota</taxon>
        <taxon>Clostridia</taxon>
        <taxon>Lachnospirales</taxon>
        <taxon>Lachnospiraceae</taxon>
        <taxon>Lachnoanaerobaculum</taxon>
    </lineage>
</organism>
<evidence type="ECO:0000256" key="1">
    <source>
        <dbReference type="ARBA" id="ARBA00022490"/>
    </source>
</evidence>
<feature type="binding site" evidence="6">
    <location>
        <begin position="132"/>
        <end position="133"/>
    </location>
    <ligand>
        <name>S-adenosyl-L-methionine</name>
        <dbReference type="ChEBI" id="CHEBI:59789"/>
    </ligand>
</feature>
<keyword evidence="3 6" id="KW-0489">Methyltransferase</keyword>
<dbReference type="Gene3D" id="3.40.50.150">
    <property type="entry name" value="Vaccinia Virus protein VP39"/>
    <property type="match status" value="1"/>
</dbReference>
<dbReference type="KEGG" id="lua:D4A81_00335"/>
<dbReference type="OrthoDB" id="9808773at2"/>
<dbReference type="RefSeq" id="WP_111525573.1">
    <property type="nucleotide sequence ID" value="NZ_CP032364.1"/>
</dbReference>
<dbReference type="GO" id="GO:0070043">
    <property type="term" value="F:rRNA (guanine-N7-)-methyltransferase activity"/>
    <property type="evidence" value="ECO:0007669"/>
    <property type="project" value="UniProtKB-UniRule"/>
</dbReference>
<comment type="function">
    <text evidence="6">Specifically methylates the N7 position of a guanine in 16S rRNA.</text>
</comment>
<dbReference type="EC" id="2.1.1.-" evidence="6"/>
<dbReference type="CDD" id="cd02440">
    <property type="entry name" value="AdoMet_MTases"/>
    <property type="match status" value="1"/>
</dbReference>
<evidence type="ECO:0000313" key="8">
    <source>
        <dbReference type="Proteomes" id="UP000265562"/>
    </source>
</evidence>
<comment type="similarity">
    <text evidence="6">Belongs to the methyltransferase superfamily. RNA methyltransferase RsmG family.</text>
</comment>
<dbReference type="PANTHER" id="PTHR31760">
    <property type="entry name" value="S-ADENOSYL-L-METHIONINE-DEPENDENT METHYLTRANSFERASES SUPERFAMILY PROTEIN"/>
    <property type="match status" value="1"/>
</dbReference>
<dbReference type="EMBL" id="CP032364">
    <property type="protein sequence ID" value="AYA98506.1"/>
    <property type="molecule type" value="Genomic_DNA"/>
</dbReference>
<keyword evidence="1 6" id="KW-0963">Cytoplasm</keyword>
<dbReference type="InterPro" id="IPR029063">
    <property type="entry name" value="SAM-dependent_MTases_sf"/>
</dbReference>
<dbReference type="InterPro" id="IPR003682">
    <property type="entry name" value="rRNA_ssu_MeTfrase_G"/>
</dbReference>
<name>A0A385PWZ8_9FIRM</name>
<evidence type="ECO:0000256" key="4">
    <source>
        <dbReference type="ARBA" id="ARBA00022679"/>
    </source>
</evidence>
<comment type="caution">
    <text evidence="6">Lacks conserved residue(s) required for the propagation of feature annotation.</text>
</comment>
<evidence type="ECO:0000256" key="5">
    <source>
        <dbReference type="ARBA" id="ARBA00022691"/>
    </source>
</evidence>
<dbReference type="PANTHER" id="PTHR31760:SF0">
    <property type="entry name" value="S-ADENOSYL-L-METHIONINE-DEPENDENT METHYLTRANSFERASES SUPERFAMILY PROTEIN"/>
    <property type="match status" value="1"/>
</dbReference>
<dbReference type="PIRSF" id="PIRSF003078">
    <property type="entry name" value="GidB"/>
    <property type="match status" value="1"/>
</dbReference>
<feature type="binding site" evidence="6">
    <location>
        <position position="86"/>
    </location>
    <ligand>
        <name>S-adenosyl-L-methionine</name>
        <dbReference type="ChEBI" id="CHEBI:59789"/>
    </ligand>
</feature>
<keyword evidence="8" id="KW-1185">Reference proteome</keyword>
<accession>A0A385PWZ8</accession>
<reference evidence="7 8" key="1">
    <citation type="submission" date="2018-09" db="EMBL/GenBank/DDBJ databases">
        <title>Genome sequencing of Lachnoanaerobaculum umeaense DSM 23576.</title>
        <authorList>
            <person name="Kook J.-K."/>
            <person name="Park S.-N."/>
            <person name="Lim Y.K."/>
        </authorList>
    </citation>
    <scope>NUCLEOTIDE SEQUENCE [LARGE SCALE GENOMIC DNA]</scope>
    <source>
        <strain evidence="8">DSM 23576 \ CCUG 58757</strain>
    </source>
</reference>
<evidence type="ECO:0000313" key="7">
    <source>
        <dbReference type="EMBL" id="AYA98506.1"/>
    </source>
</evidence>
<keyword evidence="2 6" id="KW-0698">rRNA processing</keyword>
<proteinExistence type="inferred from homology"/>
<dbReference type="Proteomes" id="UP000265562">
    <property type="component" value="Chromosome"/>
</dbReference>
<keyword evidence="5 6" id="KW-0949">S-adenosyl-L-methionine</keyword>
<dbReference type="GO" id="GO:0005829">
    <property type="term" value="C:cytosol"/>
    <property type="evidence" value="ECO:0007669"/>
    <property type="project" value="TreeGrafter"/>
</dbReference>
<dbReference type="NCBIfam" id="TIGR00138">
    <property type="entry name" value="rsmG_gidB"/>
    <property type="match status" value="1"/>
</dbReference>